<keyword evidence="1" id="KW-1133">Transmembrane helix</keyword>
<evidence type="ECO:0000313" key="3">
    <source>
        <dbReference type="Proteomes" id="UP000430692"/>
    </source>
</evidence>
<feature type="transmembrane region" description="Helical" evidence="1">
    <location>
        <begin position="12"/>
        <end position="29"/>
    </location>
</feature>
<accession>A0A6I4VMB4</accession>
<dbReference type="InterPro" id="IPR020348">
    <property type="entry name" value="Uncharacterised_YvaD"/>
</dbReference>
<sequence length="48" mass="5827">MIKLEFDLLWWIPNLYLLLYPLFFIPSIIKNVNKTQVIWCNKFVLDLG</sequence>
<evidence type="ECO:0000313" key="2">
    <source>
        <dbReference type="EMBL" id="MXQ52577.1"/>
    </source>
</evidence>
<reference evidence="2 3" key="1">
    <citation type="submission" date="2019-12" db="EMBL/GenBank/DDBJ databases">
        <title>Whole-genome analyses of novel actinobacteria.</title>
        <authorList>
            <person name="Sahin N."/>
            <person name="Saygin H."/>
        </authorList>
    </citation>
    <scope>NUCLEOTIDE SEQUENCE [LARGE SCALE GENOMIC DNA]</scope>
    <source>
        <strain evidence="2 3">KC615</strain>
    </source>
</reference>
<proteinExistence type="predicted"/>
<name>A0A6I4VMB4_9BACL</name>
<protein>
    <submittedName>
        <fullName evidence="2">Uncharacterized protein</fullName>
    </submittedName>
</protein>
<dbReference type="EMBL" id="WUUL01000001">
    <property type="protein sequence ID" value="MXQ52577.1"/>
    <property type="molecule type" value="Genomic_DNA"/>
</dbReference>
<keyword evidence="1" id="KW-0812">Transmembrane</keyword>
<organism evidence="2 3">
    <name type="scientific">Shimazuella alba</name>
    <dbReference type="NCBI Taxonomy" id="2690964"/>
    <lineage>
        <taxon>Bacteria</taxon>
        <taxon>Bacillati</taxon>
        <taxon>Bacillota</taxon>
        <taxon>Bacilli</taxon>
        <taxon>Bacillales</taxon>
        <taxon>Thermoactinomycetaceae</taxon>
        <taxon>Shimazuella</taxon>
    </lineage>
</organism>
<dbReference type="Proteomes" id="UP000430692">
    <property type="component" value="Unassembled WGS sequence"/>
</dbReference>
<gene>
    <name evidence="2" type="ORF">GSM42_02185</name>
</gene>
<keyword evidence="3" id="KW-1185">Reference proteome</keyword>
<evidence type="ECO:0000256" key="1">
    <source>
        <dbReference type="SAM" id="Phobius"/>
    </source>
</evidence>
<dbReference type="Pfam" id="PF17314">
    <property type="entry name" value="DUF5360"/>
    <property type="match status" value="1"/>
</dbReference>
<keyword evidence="1" id="KW-0472">Membrane</keyword>
<dbReference type="AlphaFoldDB" id="A0A6I4VMB4"/>
<comment type="caution">
    <text evidence="2">The sequence shown here is derived from an EMBL/GenBank/DDBJ whole genome shotgun (WGS) entry which is preliminary data.</text>
</comment>